<name>A0AAE7CTF6_9LACT</name>
<dbReference type="RefSeq" id="WP_167841616.1">
    <property type="nucleotide sequence ID" value="NZ_CP047628.1"/>
</dbReference>
<feature type="compositionally biased region" description="Polar residues" evidence="1">
    <location>
        <begin position="159"/>
        <end position="170"/>
    </location>
</feature>
<feature type="signal peptide" evidence="2">
    <location>
        <begin position="1"/>
        <end position="28"/>
    </location>
</feature>
<reference evidence="3 4" key="1">
    <citation type="submission" date="2019-12" db="EMBL/GenBank/DDBJ databases">
        <title>Whole genome sequences of Lactococcus raffinolactis strains isolated from sewage.</title>
        <authorList>
            <person name="Ybazeta G."/>
            <person name="Ross M."/>
            <person name="Brabant-Kirwan D."/>
            <person name="Saleh M."/>
            <person name="Dillon J.A."/>
            <person name="Splinter K."/>
            <person name="Nokhbeh R."/>
        </authorList>
    </citation>
    <scope>NUCLEOTIDE SEQUENCE [LARGE SCALE GENOMIC DNA]</scope>
    <source>
        <strain evidence="3 4">Lr_19_14</strain>
    </source>
</reference>
<evidence type="ECO:0000313" key="3">
    <source>
        <dbReference type="EMBL" id="QIW59465.1"/>
    </source>
</evidence>
<evidence type="ECO:0000256" key="2">
    <source>
        <dbReference type="SAM" id="SignalP"/>
    </source>
</evidence>
<feature type="region of interest" description="Disordered" evidence="1">
    <location>
        <begin position="135"/>
        <end position="170"/>
    </location>
</feature>
<dbReference type="EMBL" id="CP047628">
    <property type="protein sequence ID" value="QIW59465.1"/>
    <property type="molecule type" value="Genomic_DNA"/>
</dbReference>
<dbReference type="Proteomes" id="UP000501558">
    <property type="component" value="Chromosome"/>
</dbReference>
<proteinExistence type="predicted"/>
<feature type="chain" id="PRO_5042152003" evidence="2">
    <location>
        <begin position="29"/>
        <end position="184"/>
    </location>
</feature>
<keyword evidence="2" id="KW-0732">Signal</keyword>
<accession>A0AAE7CTF6</accession>
<evidence type="ECO:0000256" key="1">
    <source>
        <dbReference type="SAM" id="MobiDB-lite"/>
    </source>
</evidence>
<feature type="compositionally biased region" description="Basic and acidic residues" evidence="1">
    <location>
        <begin position="135"/>
        <end position="158"/>
    </location>
</feature>
<dbReference type="AlphaFoldDB" id="A0AAE7CTF6"/>
<organism evidence="3 4">
    <name type="scientific">Pseudolactococcus raffinolactis</name>
    <dbReference type="NCBI Taxonomy" id="1366"/>
    <lineage>
        <taxon>Bacteria</taxon>
        <taxon>Bacillati</taxon>
        <taxon>Bacillota</taxon>
        <taxon>Bacilli</taxon>
        <taxon>Lactobacillales</taxon>
        <taxon>Streptococcaceae</taxon>
        <taxon>Pseudolactococcus</taxon>
    </lineage>
</organism>
<protein>
    <submittedName>
        <fullName evidence="3">Uncharacterized protein</fullName>
    </submittedName>
</protein>
<evidence type="ECO:0000313" key="4">
    <source>
        <dbReference type="Proteomes" id="UP000501558"/>
    </source>
</evidence>
<gene>
    <name evidence="3" type="ORF">GU334_11360</name>
</gene>
<keyword evidence="4" id="KW-1185">Reference proteome</keyword>
<sequence length="184" mass="20976">MDGYLKKATIGVAIIIAGGLLLSTSVNAATLEDAKKSVLSGKGEMVHPNLHRESTDEETKANNNVPYQVSRKMTQEEAAEYFSYIDKYQSQHHTVEVPDNAYDYIQYITEKLDVSETKEITNELRLEAEKYVNEYKQDSSKNEVPKVKQDNSKNEVSKVKQNNSKNEVSKKTSLWTKFLKFLNM</sequence>